<protein>
    <submittedName>
        <fullName evidence="5">Methyltransferase type 11</fullName>
    </submittedName>
</protein>
<name>A0A8J3ZYK9_9ACTN</name>
<dbReference type="EMBL" id="BOPH01000102">
    <property type="protein sequence ID" value="GIJ72524.1"/>
    <property type="molecule type" value="Genomic_DNA"/>
</dbReference>
<evidence type="ECO:0000313" key="5">
    <source>
        <dbReference type="EMBL" id="GIJ72524.1"/>
    </source>
</evidence>
<gene>
    <name evidence="5" type="ORF">Voc01_074410</name>
</gene>
<sequence>MSGDPDIDSIRARSFGEVAGRYDRYRPRYPDRLVDDIVAMLPGRRVLEVGAGTGIATTAFAARGMAMTCVEPDPEMAAVLSAKVGGDADVHVEVASFENWSATRQATFDGLISAQAWHWTDPATRWADAGAAVDGGGVIALFWNGEDYPDRRVVDAFTDAYDRRGIGIRSVRGPSGAAPGPDGVADRGRPDGWPEIDADARTYFTDLRMRRYHWTRRMTVADLVAVANTTSAHLILPPEVREDLTAELVTTLTGYGDEVEVAMSTDLATAVRR</sequence>
<dbReference type="InterPro" id="IPR041698">
    <property type="entry name" value="Methyltransf_25"/>
</dbReference>
<evidence type="ECO:0000256" key="1">
    <source>
        <dbReference type="ARBA" id="ARBA00022603"/>
    </source>
</evidence>
<dbReference type="AlphaFoldDB" id="A0A8J3ZYK9"/>
<dbReference type="Gene3D" id="3.40.50.150">
    <property type="entry name" value="Vaccinia Virus protein VP39"/>
    <property type="match status" value="1"/>
</dbReference>
<dbReference type="CDD" id="cd02440">
    <property type="entry name" value="AdoMet_MTases"/>
    <property type="match status" value="1"/>
</dbReference>
<keyword evidence="1 5" id="KW-0489">Methyltransferase</keyword>
<dbReference type="GO" id="GO:0008168">
    <property type="term" value="F:methyltransferase activity"/>
    <property type="evidence" value="ECO:0007669"/>
    <property type="project" value="UniProtKB-KW"/>
</dbReference>
<keyword evidence="2" id="KW-0808">Transferase</keyword>
<dbReference type="SUPFAM" id="SSF53335">
    <property type="entry name" value="S-adenosyl-L-methionine-dependent methyltransferases"/>
    <property type="match status" value="1"/>
</dbReference>
<evidence type="ECO:0000259" key="4">
    <source>
        <dbReference type="Pfam" id="PF13649"/>
    </source>
</evidence>
<evidence type="ECO:0000256" key="2">
    <source>
        <dbReference type="ARBA" id="ARBA00022679"/>
    </source>
</evidence>
<dbReference type="RefSeq" id="WP_203932381.1">
    <property type="nucleotide sequence ID" value="NZ_BOPH01000102.1"/>
</dbReference>
<dbReference type="GO" id="GO:0032259">
    <property type="term" value="P:methylation"/>
    <property type="evidence" value="ECO:0007669"/>
    <property type="project" value="UniProtKB-KW"/>
</dbReference>
<evidence type="ECO:0000313" key="6">
    <source>
        <dbReference type="Proteomes" id="UP000635606"/>
    </source>
</evidence>
<feature type="domain" description="Methyltransferase" evidence="4">
    <location>
        <begin position="46"/>
        <end position="123"/>
    </location>
</feature>
<comment type="caution">
    <text evidence="5">The sequence shown here is derived from an EMBL/GenBank/DDBJ whole genome shotgun (WGS) entry which is preliminary data.</text>
</comment>
<keyword evidence="6" id="KW-1185">Reference proteome</keyword>
<evidence type="ECO:0000256" key="3">
    <source>
        <dbReference type="SAM" id="MobiDB-lite"/>
    </source>
</evidence>
<dbReference type="PANTHER" id="PTHR44942:SF4">
    <property type="entry name" value="METHYLTRANSFERASE TYPE 11 DOMAIN-CONTAINING PROTEIN"/>
    <property type="match status" value="1"/>
</dbReference>
<dbReference type="Proteomes" id="UP000635606">
    <property type="component" value="Unassembled WGS sequence"/>
</dbReference>
<dbReference type="PANTHER" id="PTHR44942">
    <property type="entry name" value="METHYLTRANSF_11 DOMAIN-CONTAINING PROTEIN"/>
    <property type="match status" value="1"/>
</dbReference>
<feature type="region of interest" description="Disordered" evidence="3">
    <location>
        <begin position="171"/>
        <end position="192"/>
    </location>
</feature>
<proteinExistence type="predicted"/>
<dbReference type="InterPro" id="IPR051052">
    <property type="entry name" value="Diverse_substrate_MTase"/>
</dbReference>
<organism evidence="5 6">
    <name type="scientific">Virgisporangium ochraceum</name>
    <dbReference type="NCBI Taxonomy" id="65505"/>
    <lineage>
        <taxon>Bacteria</taxon>
        <taxon>Bacillati</taxon>
        <taxon>Actinomycetota</taxon>
        <taxon>Actinomycetes</taxon>
        <taxon>Micromonosporales</taxon>
        <taxon>Micromonosporaceae</taxon>
        <taxon>Virgisporangium</taxon>
    </lineage>
</organism>
<accession>A0A8J3ZYK9</accession>
<reference evidence="5" key="1">
    <citation type="submission" date="2021-01" db="EMBL/GenBank/DDBJ databases">
        <title>Whole genome shotgun sequence of Virgisporangium ochraceum NBRC 16418.</title>
        <authorList>
            <person name="Komaki H."/>
            <person name="Tamura T."/>
        </authorList>
    </citation>
    <scope>NUCLEOTIDE SEQUENCE</scope>
    <source>
        <strain evidence="5">NBRC 16418</strain>
    </source>
</reference>
<dbReference type="InterPro" id="IPR029063">
    <property type="entry name" value="SAM-dependent_MTases_sf"/>
</dbReference>
<dbReference type="Pfam" id="PF13649">
    <property type="entry name" value="Methyltransf_25"/>
    <property type="match status" value="1"/>
</dbReference>